<proteinExistence type="inferred from homology"/>
<feature type="region of interest" description="Disordered" evidence="6">
    <location>
        <begin position="156"/>
        <end position="201"/>
    </location>
</feature>
<dbReference type="Proteomes" id="UP000694553">
    <property type="component" value="Unassembled WGS sequence"/>
</dbReference>
<keyword evidence="4 7" id="KW-1133">Transmembrane helix</keyword>
<evidence type="ECO:0000256" key="2">
    <source>
        <dbReference type="ARBA" id="ARBA00006843"/>
    </source>
</evidence>
<gene>
    <name evidence="8" type="primary">SYNDIG1L</name>
</gene>
<evidence type="ECO:0000256" key="1">
    <source>
        <dbReference type="ARBA" id="ARBA00004370"/>
    </source>
</evidence>
<keyword evidence="3 7" id="KW-0812">Transmembrane</keyword>
<sequence>GRSAFHPGPYGAGQKNTRLSQQTSWLSLGCSPQAGLPVPSAPARAPRNRFYPFPLNSARWHWVFPLLGEWEGLCPGKCSDPKRKERVCAVLSEAAGEAVTSGAAARLPLASPRAADRSSGRARLCGRGGEARSGRSRSAAPLPRHRAVLCAAALRRRPGLRRSRRSPRPRPGPPQGRREPTRPQAAAGPPSRCRAPSCQPPPLHSCRRCSNLAGEPFLDTQDLPTRTTTGSMESMRELQNPLLAKSNGHLRSSYSYHQHHSQDYPSHRCQGKLYSYIFQNTGSARTHQLLDASSLQLAVEALYGPSFILVKDETALKAKDSKMESCETTFTESKEAPSEAPEGHEAQGSCLVESDIRIQTVSYEVEEEELQEYESDSSSDSESEDHFLMLPPRDHLGLALFSMLCCFWPLGIAAFYFSQGVRNPFACLHVPSAKARALKATAALEVISTFLNLRLISVPQP</sequence>
<evidence type="ECO:0000256" key="4">
    <source>
        <dbReference type="ARBA" id="ARBA00022989"/>
    </source>
</evidence>
<dbReference type="Ensembl" id="ENSCMUT00000038387.1">
    <property type="protein sequence ID" value="ENSCMUP00000028326.1"/>
    <property type="gene ID" value="ENSCMUG00000005420.2"/>
</dbReference>
<feature type="transmembrane region" description="Helical" evidence="7">
    <location>
        <begin position="396"/>
        <end position="417"/>
    </location>
</feature>
<feature type="region of interest" description="Disordered" evidence="6">
    <location>
        <begin position="110"/>
        <end position="142"/>
    </location>
</feature>
<evidence type="ECO:0000313" key="9">
    <source>
        <dbReference type="Proteomes" id="UP000694553"/>
    </source>
</evidence>
<accession>A0A8U7MC77</accession>
<evidence type="ECO:0000256" key="7">
    <source>
        <dbReference type="SAM" id="Phobius"/>
    </source>
</evidence>
<evidence type="ECO:0000256" key="5">
    <source>
        <dbReference type="ARBA" id="ARBA00023136"/>
    </source>
</evidence>
<dbReference type="PANTHER" id="PTHR14768">
    <property type="entry name" value="UPF0338 PROTEIN"/>
    <property type="match status" value="1"/>
</dbReference>
<keyword evidence="5 7" id="KW-0472">Membrane</keyword>
<dbReference type="InterPro" id="IPR007593">
    <property type="entry name" value="CD225/Dispanin_fam"/>
</dbReference>
<evidence type="ECO:0000313" key="8">
    <source>
        <dbReference type="Ensembl" id="ENSCMUP00000028326.1"/>
    </source>
</evidence>
<comment type="subcellular location">
    <subcellularLocation>
        <location evidence="1">Membrane</location>
    </subcellularLocation>
</comment>
<name>A0A8U7MC77_CORMO</name>
<organism evidence="8 9">
    <name type="scientific">Corvus moneduloides</name>
    <name type="common">New Caledonian crow</name>
    <dbReference type="NCBI Taxonomy" id="1196302"/>
    <lineage>
        <taxon>Eukaryota</taxon>
        <taxon>Metazoa</taxon>
        <taxon>Chordata</taxon>
        <taxon>Craniata</taxon>
        <taxon>Vertebrata</taxon>
        <taxon>Euteleostomi</taxon>
        <taxon>Archelosauria</taxon>
        <taxon>Archosauria</taxon>
        <taxon>Dinosauria</taxon>
        <taxon>Saurischia</taxon>
        <taxon>Theropoda</taxon>
        <taxon>Coelurosauria</taxon>
        <taxon>Aves</taxon>
        <taxon>Neognathae</taxon>
        <taxon>Neoaves</taxon>
        <taxon>Telluraves</taxon>
        <taxon>Australaves</taxon>
        <taxon>Passeriformes</taxon>
        <taxon>Corvoidea</taxon>
        <taxon>Corvidae</taxon>
        <taxon>Corvus</taxon>
    </lineage>
</organism>
<feature type="compositionally biased region" description="Basic residues" evidence="6">
    <location>
        <begin position="156"/>
        <end position="168"/>
    </location>
</feature>
<reference evidence="8" key="3">
    <citation type="submission" date="2025-09" db="UniProtKB">
        <authorList>
            <consortium name="Ensembl"/>
        </authorList>
    </citation>
    <scope>IDENTIFICATION</scope>
</reference>
<evidence type="ECO:0000256" key="3">
    <source>
        <dbReference type="ARBA" id="ARBA00022692"/>
    </source>
</evidence>
<comment type="similarity">
    <text evidence="2">Belongs to the CD225/Dispanin family.</text>
</comment>
<reference evidence="9" key="1">
    <citation type="submission" date="2019-10" db="EMBL/GenBank/DDBJ databases">
        <title>Corvus moneduloides (New Caledonian crow) genome, bCorMon1, primary haplotype.</title>
        <authorList>
            <person name="Rutz C."/>
            <person name="Fungtammasan C."/>
            <person name="Mountcastle J."/>
            <person name="Formenti G."/>
            <person name="Chow W."/>
            <person name="Howe K."/>
            <person name="Steele M.P."/>
            <person name="Fernandes J."/>
            <person name="Gilbert M.T.P."/>
            <person name="Fedrigo O."/>
            <person name="Jarvis E.D."/>
            <person name="Gemmell N."/>
        </authorList>
    </citation>
    <scope>NUCLEOTIDE SEQUENCE [LARGE SCALE GENOMIC DNA]</scope>
</reference>
<dbReference type="PANTHER" id="PTHR14768:SF4">
    <property type="entry name" value="SYNAPSE DIFFERENTIATION-INDUCING GENE PROTEIN 1-LIKE"/>
    <property type="match status" value="1"/>
</dbReference>
<reference evidence="8" key="2">
    <citation type="submission" date="2025-08" db="UniProtKB">
        <authorList>
            <consortium name="Ensembl"/>
        </authorList>
    </citation>
    <scope>IDENTIFICATION</scope>
</reference>
<protein>
    <submittedName>
        <fullName evidence="8">Synapse differentiation inducing 1 like</fullName>
    </submittedName>
</protein>
<dbReference type="AlphaFoldDB" id="A0A8U7MC77"/>
<dbReference type="GO" id="GO:0016020">
    <property type="term" value="C:membrane"/>
    <property type="evidence" value="ECO:0007669"/>
    <property type="project" value="UniProtKB-SubCell"/>
</dbReference>
<keyword evidence="9" id="KW-1185">Reference proteome</keyword>
<evidence type="ECO:0000256" key="6">
    <source>
        <dbReference type="SAM" id="MobiDB-lite"/>
    </source>
</evidence>
<dbReference type="Pfam" id="PF04505">
    <property type="entry name" value="CD225"/>
    <property type="match status" value="1"/>
</dbReference>